<dbReference type="AlphaFoldDB" id="A0A077RCQ6"/>
<dbReference type="EMBL" id="HG529646">
    <property type="protein sequence ID" value="CDI55369.1"/>
    <property type="molecule type" value="Genomic_DNA"/>
</dbReference>
<sequence length="102" mass="11912">MGKETAMKRKVLHRLFAAMFSIKKWKYAGFMVQIAKYQKSRVKFSIERTSKIVKPPSLNSVDRAGRRNDFVPVVQKPRNQRKGRTDEIKETPPLQSPKEHMP</sequence>
<name>A0A077RCQ6_9BASI</name>
<evidence type="ECO:0000313" key="2">
    <source>
        <dbReference type="EMBL" id="CDI55369.1"/>
    </source>
</evidence>
<evidence type="ECO:0000256" key="1">
    <source>
        <dbReference type="SAM" id="MobiDB-lite"/>
    </source>
</evidence>
<feature type="region of interest" description="Disordered" evidence="1">
    <location>
        <begin position="57"/>
        <end position="102"/>
    </location>
</feature>
<reference evidence="2" key="1">
    <citation type="journal article" date="2014" name="Genome Biol. Evol.">
        <title>Gene Loss Rather Than Gene Gain Is Associated with a Host Jump from Monocots to Dicots in the Smut Fungus Melanopsichium pennsylvanicum.</title>
        <authorList>
            <person name="Sharma R."/>
            <person name="Mishra B."/>
            <person name="Runge F."/>
            <person name="Thines M."/>
        </authorList>
    </citation>
    <scope>NUCLEOTIDE SEQUENCE</scope>
    <source>
        <strain evidence="2">4</strain>
    </source>
</reference>
<organism evidence="2">
    <name type="scientific">Melanopsichium pennsylvanicum 4</name>
    <dbReference type="NCBI Taxonomy" id="1398559"/>
    <lineage>
        <taxon>Eukaryota</taxon>
        <taxon>Fungi</taxon>
        <taxon>Dikarya</taxon>
        <taxon>Basidiomycota</taxon>
        <taxon>Ustilaginomycotina</taxon>
        <taxon>Ustilaginomycetes</taxon>
        <taxon>Ustilaginales</taxon>
        <taxon>Ustilaginaceae</taxon>
        <taxon>Melanopsichium</taxon>
    </lineage>
</organism>
<accession>A0A077RCQ6</accession>
<proteinExistence type="predicted"/>
<protein>
    <submittedName>
        <fullName evidence="2">Uncharacterized protein</fullName>
    </submittedName>
</protein>